<proteinExistence type="predicted"/>
<protein>
    <submittedName>
        <fullName evidence="1">Uncharacterized protein</fullName>
    </submittedName>
</protein>
<comment type="caution">
    <text evidence="1">The sequence shown here is derived from an EMBL/GenBank/DDBJ whole genome shotgun (WGS) entry which is preliminary data.</text>
</comment>
<reference evidence="1 2" key="1">
    <citation type="submission" date="2023-03" db="EMBL/GenBank/DDBJ databases">
        <title>WGS of Gossypium arboreum.</title>
        <authorList>
            <person name="Yu D."/>
        </authorList>
    </citation>
    <scope>NUCLEOTIDE SEQUENCE [LARGE SCALE GENOMIC DNA]</scope>
    <source>
        <tissue evidence="1">Leaf</tissue>
    </source>
</reference>
<dbReference type="EMBL" id="JARKNE010000010">
    <property type="protein sequence ID" value="KAK5794854.1"/>
    <property type="molecule type" value="Genomic_DNA"/>
</dbReference>
<accession>A0ABR0NKS2</accession>
<dbReference type="Proteomes" id="UP001358586">
    <property type="component" value="Chromosome 10"/>
</dbReference>
<evidence type="ECO:0000313" key="1">
    <source>
        <dbReference type="EMBL" id="KAK5794854.1"/>
    </source>
</evidence>
<keyword evidence="2" id="KW-1185">Reference proteome</keyword>
<evidence type="ECO:0000313" key="2">
    <source>
        <dbReference type="Proteomes" id="UP001358586"/>
    </source>
</evidence>
<organism evidence="1 2">
    <name type="scientific">Gossypium arboreum</name>
    <name type="common">Tree cotton</name>
    <name type="synonym">Gossypium nanking</name>
    <dbReference type="NCBI Taxonomy" id="29729"/>
    <lineage>
        <taxon>Eukaryota</taxon>
        <taxon>Viridiplantae</taxon>
        <taxon>Streptophyta</taxon>
        <taxon>Embryophyta</taxon>
        <taxon>Tracheophyta</taxon>
        <taxon>Spermatophyta</taxon>
        <taxon>Magnoliopsida</taxon>
        <taxon>eudicotyledons</taxon>
        <taxon>Gunneridae</taxon>
        <taxon>Pentapetalae</taxon>
        <taxon>rosids</taxon>
        <taxon>malvids</taxon>
        <taxon>Malvales</taxon>
        <taxon>Malvaceae</taxon>
        <taxon>Malvoideae</taxon>
        <taxon>Gossypium</taxon>
    </lineage>
</organism>
<name>A0ABR0NKS2_GOSAR</name>
<gene>
    <name evidence="1" type="ORF">PVK06_036104</name>
</gene>
<sequence length="138" mass="16263">MLNAKYFTNGDIFHPKCIDKPSYTWQSITSVARMFKNGFDWMVADGKSIDIRRDNWDFEGLTGGLNNNLLVGDYTDCIDWVEDAMRVPDQKAFSDFITIFWNFRTTKIILFSRVKRMRPGWFGKELRPYAMIFIFITC</sequence>